<feature type="transmembrane region" description="Helical" evidence="1">
    <location>
        <begin position="35"/>
        <end position="55"/>
    </location>
</feature>
<gene>
    <name evidence="2" type="ORF">H4N64_21380</name>
</gene>
<dbReference type="Pfam" id="PF19560">
    <property type="entry name" value="DUF6082"/>
    <property type="match status" value="1"/>
</dbReference>
<dbReference type="RefSeq" id="WP_186284006.1">
    <property type="nucleotide sequence ID" value="NZ_JACMSF010000022.1"/>
</dbReference>
<evidence type="ECO:0000256" key="1">
    <source>
        <dbReference type="SAM" id="Phobius"/>
    </source>
</evidence>
<evidence type="ECO:0000313" key="2">
    <source>
        <dbReference type="EMBL" id="MBC2904135.1"/>
    </source>
</evidence>
<sequence length="195" mass="21687">MATTLVIALTPLVLQAVAPASKDWERLSDISQTYGALSVLFSAAALVGVAASLAYQARQTEIANDEAQRASHRELVLAAINDADLVVCYEPGPLRVSLRTRRQLWFSNLIVHHWFADYRLKRINDDILRVLLTDHFKGEAARRHWDSYGDAWRRYVAASGERRAVRFAVLVDEVYATAVAEGPPTPSRAYLAPPS</sequence>
<evidence type="ECO:0000313" key="3">
    <source>
        <dbReference type="Proteomes" id="UP000584670"/>
    </source>
</evidence>
<keyword evidence="1" id="KW-0472">Membrane</keyword>
<name>A0A7X1MCY9_9ACTN</name>
<reference evidence="2 3" key="1">
    <citation type="submission" date="2020-08" db="EMBL/GenBank/DDBJ databases">
        <title>Streptomyces sp. PSKA01 genome sequencing and assembly.</title>
        <authorList>
            <person name="Mandal S."/>
            <person name="Maiti P.K."/>
            <person name="Das P."/>
        </authorList>
    </citation>
    <scope>NUCLEOTIDE SEQUENCE [LARGE SCALE GENOMIC DNA]</scope>
    <source>
        <strain evidence="2 3">PSKA01</strain>
    </source>
</reference>
<keyword evidence="1" id="KW-0812">Transmembrane</keyword>
<organism evidence="2 3">
    <name type="scientific">Streptomyces cupreus</name>
    <dbReference type="NCBI Taxonomy" id="2759956"/>
    <lineage>
        <taxon>Bacteria</taxon>
        <taxon>Bacillati</taxon>
        <taxon>Actinomycetota</taxon>
        <taxon>Actinomycetes</taxon>
        <taxon>Kitasatosporales</taxon>
        <taxon>Streptomycetaceae</taxon>
        <taxon>Streptomyces</taxon>
    </lineage>
</organism>
<comment type="caution">
    <text evidence="2">The sequence shown here is derived from an EMBL/GenBank/DDBJ whole genome shotgun (WGS) entry which is preliminary data.</text>
</comment>
<proteinExistence type="predicted"/>
<dbReference type="EMBL" id="JACMSF010000022">
    <property type="protein sequence ID" value="MBC2904135.1"/>
    <property type="molecule type" value="Genomic_DNA"/>
</dbReference>
<dbReference type="InterPro" id="IPR045728">
    <property type="entry name" value="DUF6082"/>
</dbReference>
<dbReference type="Proteomes" id="UP000584670">
    <property type="component" value="Unassembled WGS sequence"/>
</dbReference>
<keyword evidence="1" id="KW-1133">Transmembrane helix</keyword>
<dbReference type="AlphaFoldDB" id="A0A7X1MCY9"/>
<accession>A0A7X1MCY9</accession>
<protein>
    <submittedName>
        <fullName evidence="2">Uncharacterized protein</fullName>
    </submittedName>
</protein>
<keyword evidence="3" id="KW-1185">Reference proteome</keyword>